<dbReference type="InterPro" id="IPR013783">
    <property type="entry name" value="Ig-like_fold"/>
</dbReference>
<keyword evidence="10 13" id="KW-0720">Serine protease</keyword>
<evidence type="ECO:0000256" key="13">
    <source>
        <dbReference type="PROSITE-ProRule" id="PRU01240"/>
    </source>
</evidence>
<evidence type="ECO:0000256" key="8">
    <source>
        <dbReference type="ARBA" id="ARBA00022737"/>
    </source>
</evidence>
<dbReference type="InterPro" id="IPR046450">
    <property type="entry name" value="PA_dom_sf"/>
</dbReference>
<organism evidence="21 22">
    <name type="scientific">Neobacillus piezotolerans</name>
    <dbReference type="NCBI Taxonomy" id="2259171"/>
    <lineage>
        <taxon>Bacteria</taxon>
        <taxon>Bacillati</taxon>
        <taxon>Bacillota</taxon>
        <taxon>Bacilli</taxon>
        <taxon>Bacillales</taxon>
        <taxon>Bacillaceae</taxon>
        <taxon>Neobacillus</taxon>
    </lineage>
</organism>
<dbReference type="GO" id="GO:0016020">
    <property type="term" value="C:membrane"/>
    <property type="evidence" value="ECO:0007669"/>
    <property type="project" value="InterPro"/>
</dbReference>
<evidence type="ECO:0000313" key="21">
    <source>
        <dbReference type="EMBL" id="RDU35667.1"/>
    </source>
</evidence>
<dbReference type="GO" id="GO:0005576">
    <property type="term" value="C:extracellular region"/>
    <property type="evidence" value="ECO:0007669"/>
    <property type="project" value="UniProtKB-SubCell"/>
</dbReference>
<dbReference type="PANTHER" id="PTHR43806:SF11">
    <property type="entry name" value="CEREVISIN-RELATED"/>
    <property type="match status" value="1"/>
</dbReference>
<dbReference type="InterPro" id="IPR000209">
    <property type="entry name" value="Peptidase_S8/S53_dom"/>
</dbReference>
<dbReference type="SUPFAM" id="SSF52025">
    <property type="entry name" value="PA domain"/>
    <property type="match status" value="1"/>
</dbReference>
<feature type="domain" description="Peptidase S8/S53" evidence="17">
    <location>
        <begin position="187"/>
        <end position="649"/>
    </location>
</feature>
<evidence type="ECO:0000256" key="6">
    <source>
        <dbReference type="ARBA" id="ARBA00022670"/>
    </source>
</evidence>
<dbReference type="PROSITE" id="PS00138">
    <property type="entry name" value="SUBTILASE_SER"/>
    <property type="match status" value="1"/>
</dbReference>
<evidence type="ECO:0000259" key="17">
    <source>
        <dbReference type="Pfam" id="PF00082"/>
    </source>
</evidence>
<dbReference type="PROSITE" id="PS51892">
    <property type="entry name" value="SUBTILASE"/>
    <property type="match status" value="1"/>
</dbReference>
<evidence type="ECO:0000256" key="7">
    <source>
        <dbReference type="ARBA" id="ARBA00022729"/>
    </source>
</evidence>
<evidence type="ECO:0000259" key="18">
    <source>
        <dbReference type="Pfam" id="PF02225"/>
    </source>
</evidence>
<dbReference type="PROSITE" id="PS00137">
    <property type="entry name" value="SUBTILASE_HIS"/>
    <property type="match status" value="1"/>
</dbReference>
<dbReference type="Gene3D" id="2.60.40.4070">
    <property type="match status" value="1"/>
</dbReference>
<keyword evidence="9 13" id="KW-0378">Hydrolase</keyword>
<feature type="region of interest" description="Disordered" evidence="15">
    <location>
        <begin position="1266"/>
        <end position="1285"/>
    </location>
</feature>
<dbReference type="InterPro" id="IPR023827">
    <property type="entry name" value="Peptidase_S8_Asp-AS"/>
</dbReference>
<feature type="domain" description="C5a peptidase/Subtilisin-like protease SBT2-like Fn3-like" evidence="20">
    <location>
        <begin position="673"/>
        <end position="811"/>
    </location>
</feature>
<evidence type="ECO:0000256" key="9">
    <source>
        <dbReference type="ARBA" id="ARBA00022801"/>
    </source>
</evidence>
<dbReference type="InterPro" id="IPR023828">
    <property type="entry name" value="Peptidase_S8_Ser-AS"/>
</dbReference>
<dbReference type="InterPro" id="IPR015500">
    <property type="entry name" value="Peptidase_S8_subtilisin-rel"/>
</dbReference>
<dbReference type="PRINTS" id="PR00723">
    <property type="entry name" value="SUBTILISIN"/>
</dbReference>
<dbReference type="PANTHER" id="PTHR43806">
    <property type="entry name" value="PEPTIDASE S8"/>
    <property type="match status" value="1"/>
</dbReference>
<dbReference type="Pfam" id="PF06280">
    <property type="entry name" value="fn3_5"/>
    <property type="match status" value="1"/>
</dbReference>
<dbReference type="EMBL" id="QNQT01000008">
    <property type="protein sequence ID" value="RDU35667.1"/>
    <property type="molecule type" value="Genomic_DNA"/>
</dbReference>
<evidence type="ECO:0000256" key="11">
    <source>
        <dbReference type="ARBA" id="ARBA00022837"/>
    </source>
</evidence>
<dbReference type="Pfam" id="PF02225">
    <property type="entry name" value="PA"/>
    <property type="match status" value="1"/>
</dbReference>
<proteinExistence type="inferred from homology"/>
<dbReference type="Gene3D" id="3.50.30.30">
    <property type="match status" value="1"/>
</dbReference>
<dbReference type="RefSeq" id="WP_115453045.1">
    <property type="nucleotide sequence ID" value="NZ_QNQT01000008.1"/>
</dbReference>
<accession>A0A3D8GMX9</accession>
<dbReference type="InterPro" id="IPR036852">
    <property type="entry name" value="Peptidase_S8/S53_dom_sf"/>
</dbReference>
<feature type="domain" description="PA" evidence="18">
    <location>
        <begin position="444"/>
        <end position="519"/>
    </location>
</feature>
<dbReference type="Gene3D" id="2.60.40.1710">
    <property type="entry name" value="Subtilisin-like superfamily"/>
    <property type="match status" value="1"/>
</dbReference>
<name>A0A3D8GMX9_9BACI</name>
<evidence type="ECO:0008006" key="23">
    <source>
        <dbReference type="Google" id="ProtNLM"/>
    </source>
</evidence>
<dbReference type="SUPFAM" id="SSF52743">
    <property type="entry name" value="Subtilisin-like"/>
    <property type="match status" value="1"/>
</dbReference>
<evidence type="ECO:0000256" key="14">
    <source>
        <dbReference type="RuleBase" id="RU003355"/>
    </source>
</evidence>
<dbReference type="CDD" id="cd07475">
    <property type="entry name" value="Peptidases_S8_C5a_Peptidase"/>
    <property type="match status" value="1"/>
</dbReference>
<evidence type="ECO:0000256" key="12">
    <source>
        <dbReference type="PIRSR" id="PIRSR615500-1"/>
    </source>
</evidence>
<dbReference type="InterPro" id="IPR034216">
    <property type="entry name" value="C5a_Peptidase"/>
</dbReference>
<feature type="signal peptide" evidence="16">
    <location>
        <begin position="1"/>
        <end position="24"/>
    </location>
</feature>
<keyword evidence="7 16" id="KW-0732">Signal</keyword>
<dbReference type="GO" id="GO:0006508">
    <property type="term" value="P:proteolysis"/>
    <property type="evidence" value="ECO:0007669"/>
    <property type="project" value="UniProtKB-KW"/>
</dbReference>
<feature type="active site" description="Charge relay system" evidence="12 13">
    <location>
        <position position="262"/>
    </location>
</feature>
<evidence type="ECO:0000256" key="2">
    <source>
        <dbReference type="ARBA" id="ARBA00004613"/>
    </source>
</evidence>
<evidence type="ECO:0000256" key="15">
    <source>
        <dbReference type="SAM" id="MobiDB-lite"/>
    </source>
</evidence>
<protein>
    <recommendedName>
        <fullName evidence="23">Lactocepin</fullName>
    </recommendedName>
</protein>
<sequence>MRRMKKSFSLFLIFLLSFSSFAFAAPQNGAEEVNPALAAVQNGEESVTPTDGNEPAFSDNEKVRVVVELKEESAIEYATKKGVKFSSLSKEDKKALNSKAANAQQKVKQKLADKKVKMNYKNNFTTVMNGFSGEVTYGEIKEIESLPEVNKVYLANEYERPVVEPDMTTSHEFIQSYSAWNTGKFKGEGMVVAIIDSGIDPSHRDMILTNANKADLTLSKVNAAIAEHSLPGKFFSDKVPYGYNYFDRSQEIRDLVPGGSNHGMHVAGTVAANGNTEQGGVKGVAPEAQLLAMKVFSNDPNYASTFSDIYIVAIDEAIKLGADVLNMSLGSVASFYSADDPANLAITRAVDNGIVCSVSAGNSRHVGRGYKTPYAENPDIGVVGAPGLSYNSIQVAASGNKQTWYEYGLNLSQSAVSGVGYSSDDWIKKLGNKEYGFVSLGTKNGSAADYAGLDVQGKIVAVMRGGTPSALTDKATEAGKQGAAGIIVMDAGTGGTMFRDQGGFAIPFMLVSKPTGDQLTQLYNEGKTTLKFNVVTSELAPQNGRPTEFSSWGTTPSLDIKPEIMAPGGNIYSTLNDNKYGFMSGTSMAAPHVSGGSALVMEYIKKSPLYKNLTLGQQTRLAKVLLMNTAKITTGVNDQPYSPRLQGAGMMQIYNATLTPVRVVNPATNEAKVELRDFTSKVVDFKVKATNDSNSAVTYNVNVDVLTDAIQRLESGDVNWSAAVATTGDPHLRGAEPMPGANVTAPATVTVPAGGSVEIPVRIDLNNAKIPGYTATGAKTTFDLKEDIFVEGFVRLTDVNGQKVSLGVPYVGFYGQWDRPSILDGMRYIDSKFYFTDAAGGTPVAGMVDNRGVYIGNDPFVGYTNAAERLVLSPNGDNVFETIVPVMSFLRNAADMQFNILDENGNKLRTIRNEAYVRKHYGSLAASSRYSYTLARGWDGKINGALAPDGKYYYEIKARVDMQHREAMWQTKRIPFVLDTKKPVFQNAVYNAAKKQLSWEATDDGGIGIQYYDVRVNGKSVLPEKTLILPTAKTYSMTNVDVPADAKVEVVANDYANNMAVQEAKIVDSADSAPPVIMMSNPANASVFTTKIIPVNGYVLDESGVKEIFVNGISVPFNKVTEKNGAVDEVRYRFDTTVTVENDGVHDFMIKAIDMAGNEMQIVKRPVFVDTTPATVEVNAPTRVDLPVDKANLEITVRDNFDSIRMYVNDDEVLFNSGPSSWVEAVPYEKTISHEVSLKEGDNTFTIRAVDLSGKTTTKTVTIKREAKAEEPKPEPVPAPEIKSVSVTPNTDVSFKTPVSISGEASESITWTVKIVKPDGSAINLKSQTGKSYKETYTPDKNAAKGTYKVIFKGTNDKGVEVAEKQASYTIGKK</sequence>
<evidence type="ECO:0000259" key="20">
    <source>
        <dbReference type="Pfam" id="PF06280"/>
    </source>
</evidence>
<feature type="active site" description="Charge relay system" evidence="12 13">
    <location>
        <position position="587"/>
    </location>
</feature>
<evidence type="ECO:0000256" key="1">
    <source>
        <dbReference type="ARBA" id="ARBA00001913"/>
    </source>
</evidence>
<keyword evidence="11" id="KW-0106">Calcium</keyword>
<dbReference type="Gene3D" id="3.40.50.200">
    <property type="entry name" value="Peptidase S8/S53 domain"/>
    <property type="match status" value="1"/>
</dbReference>
<evidence type="ECO:0000256" key="4">
    <source>
        <dbReference type="ARBA" id="ARBA00022512"/>
    </source>
</evidence>
<keyword evidence="22" id="KW-1185">Reference proteome</keyword>
<dbReference type="Gene3D" id="2.60.40.10">
    <property type="entry name" value="Immunoglobulins"/>
    <property type="match status" value="1"/>
</dbReference>
<evidence type="ECO:0000256" key="16">
    <source>
        <dbReference type="SAM" id="SignalP"/>
    </source>
</evidence>
<evidence type="ECO:0000256" key="5">
    <source>
        <dbReference type="ARBA" id="ARBA00022525"/>
    </source>
</evidence>
<gene>
    <name evidence="21" type="ORF">DRW41_16100</name>
</gene>
<dbReference type="Proteomes" id="UP000257144">
    <property type="component" value="Unassembled WGS sequence"/>
</dbReference>
<dbReference type="InterPro" id="IPR003137">
    <property type="entry name" value="PA_domain"/>
</dbReference>
<evidence type="ECO:0000256" key="3">
    <source>
        <dbReference type="ARBA" id="ARBA00011073"/>
    </source>
</evidence>
<dbReference type="OrthoDB" id="9798386at2"/>
<feature type="active site" description="Charge relay system" evidence="12 13">
    <location>
        <position position="196"/>
    </location>
</feature>
<keyword evidence="5" id="KW-0964">Secreted</keyword>
<feature type="domain" description="Inhibitor I9" evidence="19">
    <location>
        <begin position="66"/>
        <end position="158"/>
    </location>
</feature>
<dbReference type="InterPro" id="IPR010435">
    <property type="entry name" value="C5a/SBT2-like_Fn3"/>
</dbReference>
<evidence type="ECO:0000259" key="19">
    <source>
        <dbReference type="Pfam" id="PF05922"/>
    </source>
</evidence>
<dbReference type="GO" id="GO:0004252">
    <property type="term" value="F:serine-type endopeptidase activity"/>
    <property type="evidence" value="ECO:0007669"/>
    <property type="project" value="UniProtKB-UniRule"/>
</dbReference>
<keyword evidence="8" id="KW-0677">Repeat</keyword>
<dbReference type="InterPro" id="IPR050131">
    <property type="entry name" value="Peptidase_S8_subtilisin-like"/>
</dbReference>
<dbReference type="PROSITE" id="PS00136">
    <property type="entry name" value="SUBTILASE_ASP"/>
    <property type="match status" value="1"/>
</dbReference>
<dbReference type="InterPro" id="IPR022398">
    <property type="entry name" value="Peptidase_S8_His-AS"/>
</dbReference>
<dbReference type="InterPro" id="IPR010259">
    <property type="entry name" value="S8pro/Inhibitor_I9"/>
</dbReference>
<evidence type="ECO:0000313" key="22">
    <source>
        <dbReference type="Proteomes" id="UP000257144"/>
    </source>
</evidence>
<keyword evidence="6 13" id="KW-0645">Protease</keyword>
<comment type="subcellular location">
    <subcellularLocation>
        <location evidence="2">Secreted</location>
    </subcellularLocation>
</comment>
<dbReference type="Pfam" id="PF05922">
    <property type="entry name" value="Inhibitor_I9"/>
    <property type="match status" value="1"/>
</dbReference>
<comment type="similarity">
    <text evidence="3 13 14">Belongs to the peptidase S8 family.</text>
</comment>
<reference evidence="21 22" key="1">
    <citation type="submission" date="2018-07" db="EMBL/GenBank/DDBJ databases">
        <title>Bacillus sp. YLB-04 draft genome sequence.</title>
        <authorList>
            <person name="Yu L."/>
            <person name="Tang X."/>
        </authorList>
    </citation>
    <scope>NUCLEOTIDE SEQUENCE [LARGE SCALE GENOMIC DNA]</scope>
    <source>
        <strain evidence="21 22">YLB-04</strain>
    </source>
</reference>
<comment type="caution">
    <text evidence="21">The sequence shown here is derived from an EMBL/GenBank/DDBJ whole genome shotgun (WGS) entry which is preliminary data.</text>
</comment>
<evidence type="ECO:0000256" key="10">
    <source>
        <dbReference type="ARBA" id="ARBA00022825"/>
    </source>
</evidence>
<comment type="cofactor">
    <cofactor evidence="1">
        <name>Ca(2+)</name>
        <dbReference type="ChEBI" id="CHEBI:29108"/>
    </cofactor>
</comment>
<keyword evidence="4" id="KW-0134">Cell wall</keyword>
<dbReference type="Pfam" id="PF00082">
    <property type="entry name" value="Peptidase_S8"/>
    <property type="match status" value="1"/>
</dbReference>
<feature type="chain" id="PRO_5017706150" description="Lactocepin" evidence="16">
    <location>
        <begin position="25"/>
        <end position="1374"/>
    </location>
</feature>